<feature type="transmembrane region" description="Helical" evidence="7">
    <location>
        <begin position="364"/>
        <end position="384"/>
    </location>
</feature>
<feature type="transmembrane region" description="Helical" evidence="7">
    <location>
        <begin position="32"/>
        <end position="52"/>
    </location>
</feature>
<evidence type="ECO:0000256" key="1">
    <source>
        <dbReference type="ARBA" id="ARBA00004651"/>
    </source>
</evidence>
<feature type="transmembrane region" description="Helical" evidence="7">
    <location>
        <begin position="270"/>
        <end position="290"/>
    </location>
</feature>
<feature type="transmembrane region" description="Helical" evidence="7">
    <location>
        <begin position="391"/>
        <end position="412"/>
    </location>
</feature>
<name>A0A7W9HAS2_9ACTN</name>
<dbReference type="SUPFAM" id="SSF103473">
    <property type="entry name" value="MFS general substrate transporter"/>
    <property type="match status" value="1"/>
</dbReference>
<feature type="transmembrane region" description="Helical" evidence="7">
    <location>
        <begin position="296"/>
        <end position="316"/>
    </location>
</feature>
<evidence type="ECO:0000313" key="9">
    <source>
        <dbReference type="Proteomes" id="UP000590647"/>
    </source>
</evidence>
<evidence type="ECO:0000256" key="3">
    <source>
        <dbReference type="ARBA" id="ARBA00022475"/>
    </source>
</evidence>
<dbReference type="Proteomes" id="UP000590647">
    <property type="component" value="Unassembled WGS sequence"/>
</dbReference>
<reference evidence="8 9" key="1">
    <citation type="submission" date="2020-08" db="EMBL/GenBank/DDBJ databases">
        <title>Sequencing the genomes of 1000 actinobacteria strains.</title>
        <authorList>
            <person name="Klenk H.-P."/>
        </authorList>
    </citation>
    <scope>NUCLEOTIDE SEQUENCE [LARGE SCALE GENOMIC DNA]</scope>
    <source>
        <strain evidence="8 9">DSM 40084</strain>
    </source>
</reference>
<dbReference type="Gene3D" id="1.20.1250.20">
    <property type="entry name" value="MFS general substrate transporter like domains"/>
    <property type="match status" value="1"/>
</dbReference>
<dbReference type="InterPro" id="IPR036259">
    <property type="entry name" value="MFS_trans_sf"/>
</dbReference>
<dbReference type="AlphaFoldDB" id="A0A7W9HAS2"/>
<organism evidence="8 9">
    <name type="scientific">Streptomyces caelestis</name>
    <dbReference type="NCBI Taxonomy" id="36816"/>
    <lineage>
        <taxon>Bacteria</taxon>
        <taxon>Bacillati</taxon>
        <taxon>Actinomycetota</taxon>
        <taxon>Actinomycetes</taxon>
        <taxon>Kitasatosporales</taxon>
        <taxon>Streptomycetaceae</taxon>
        <taxon>Streptomyces</taxon>
    </lineage>
</organism>
<gene>
    <name evidence="8" type="ORF">HDA41_006495</name>
</gene>
<evidence type="ECO:0000256" key="6">
    <source>
        <dbReference type="ARBA" id="ARBA00023136"/>
    </source>
</evidence>
<keyword evidence="3" id="KW-1003">Cell membrane</keyword>
<dbReference type="GO" id="GO:0005886">
    <property type="term" value="C:plasma membrane"/>
    <property type="evidence" value="ECO:0007669"/>
    <property type="project" value="UniProtKB-SubCell"/>
</dbReference>
<evidence type="ECO:0000256" key="5">
    <source>
        <dbReference type="ARBA" id="ARBA00022989"/>
    </source>
</evidence>
<keyword evidence="9" id="KW-1185">Reference proteome</keyword>
<feature type="transmembrane region" description="Helical" evidence="7">
    <location>
        <begin position="323"/>
        <end position="344"/>
    </location>
</feature>
<dbReference type="PANTHER" id="PTHR23513:SF6">
    <property type="entry name" value="MAJOR FACILITATOR SUPERFAMILY ASSOCIATED DOMAIN-CONTAINING PROTEIN"/>
    <property type="match status" value="1"/>
</dbReference>
<sequence length="432" mass="44669">MPDRRVLPHEPRIPPGERDFLRLWAGDAVSQIGSQITLFALPFTAVAVLHVSGDQVGLLQALYTLPFLLMPLPAGLWLDSRPLRPVLITVNLFCAVLVLSVPLAAAAGALGLTQLYVVAVLGGAATVTSDIAKVALLPRLVPAERLASANSRFNTGLAVGATSGPGLAGWLTTLVGAPNALFGDSLSYLFCAGAMARLEHREDARPARPPRKRNLREEVTAGLRVVARYAPLRNIAVHAALFNACAQLLNVALVVYLVRERGYGGGAYGLVLVCGGLGGVLGTVAAPLLIRRLGHGRAILAVVTVSVPAFCIIPAAHGTRATVVALCSFALFTGSAGAGAGSVVSATVRHLASPPDLHARVNAAYRLVTFGSMPAGALAGGLLVDRIGAHATLWTAAVALLFALLPLVLAPVRTLRAVERQDRAAPGLPAAG</sequence>
<feature type="transmembrane region" description="Helical" evidence="7">
    <location>
        <begin position="90"/>
        <end position="110"/>
    </location>
</feature>
<evidence type="ECO:0000256" key="7">
    <source>
        <dbReference type="SAM" id="Phobius"/>
    </source>
</evidence>
<keyword evidence="5 7" id="KW-1133">Transmembrane helix</keyword>
<evidence type="ECO:0000313" key="8">
    <source>
        <dbReference type="EMBL" id="MBB5798531.1"/>
    </source>
</evidence>
<dbReference type="PANTHER" id="PTHR23513">
    <property type="entry name" value="INTEGRAL MEMBRANE EFFLUX PROTEIN-RELATED"/>
    <property type="match status" value="1"/>
</dbReference>
<dbReference type="RefSeq" id="WP_184990245.1">
    <property type="nucleotide sequence ID" value="NZ_JACHNE010000001.1"/>
</dbReference>
<comment type="subcellular location">
    <subcellularLocation>
        <location evidence="1">Cell membrane</location>
        <topology evidence="1">Multi-pass membrane protein</topology>
    </subcellularLocation>
</comment>
<protein>
    <submittedName>
        <fullName evidence="8">Putative MFS family arabinose efflux permease</fullName>
    </submittedName>
</protein>
<dbReference type="InterPro" id="IPR010290">
    <property type="entry name" value="TM_effector"/>
</dbReference>
<evidence type="ECO:0000256" key="2">
    <source>
        <dbReference type="ARBA" id="ARBA00022448"/>
    </source>
</evidence>
<feature type="transmembrane region" description="Helical" evidence="7">
    <location>
        <begin position="58"/>
        <end position="78"/>
    </location>
</feature>
<feature type="transmembrane region" description="Helical" evidence="7">
    <location>
        <begin position="235"/>
        <end position="258"/>
    </location>
</feature>
<comment type="caution">
    <text evidence="8">The sequence shown here is derived from an EMBL/GenBank/DDBJ whole genome shotgun (WGS) entry which is preliminary data.</text>
</comment>
<dbReference type="CDD" id="cd06173">
    <property type="entry name" value="MFS_MefA_like"/>
    <property type="match status" value="1"/>
</dbReference>
<keyword evidence="4 7" id="KW-0812">Transmembrane</keyword>
<keyword evidence="6 7" id="KW-0472">Membrane</keyword>
<evidence type="ECO:0000256" key="4">
    <source>
        <dbReference type="ARBA" id="ARBA00022692"/>
    </source>
</evidence>
<accession>A0A7W9HAS2</accession>
<keyword evidence="2" id="KW-0813">Transport</keyword>
<dbReference type="EMBL" id="JACHNE010000001">
    <property type="protein sequence ID" value="MBB5798531.1"/>
    <property type="molecule type" value="Genomic_DNA"/>
</dbReference>
<proteinExistence type="predicted"/>
<dbReference type="Pfam" id="PF05977">
    <property type="entry name" value="MFS_3"/>
    <property type="match status" value="1"/>
</dbReference>